<dbReference type="EMBL" id="BPLR01014214">
    <property type="protein sequence ID" value="GIY67198.1"/>
    <property type="molecule type" value="Genomic_DNA"/>
</dbReference>
<proteinExistence type="predicted"/>
<gene>
    <name evidence="2" type="ORF">CEXT_349551</name>
</gene>
<keyword evidence="3" id="KW-1185">Reference proteome</keyword>
<protein>
    <submittedName>
        <fullName evidence="2">Uncharacterized protein</fullName>
    </submittedName>
</protein>
<comment type="caution">
    <text evidence="2">The sequence shown here is derived from an EMBL/GenBank/DDBJ whole genome shotgun (WGS) entry which is preliminary data.</text>
</comment>
<evidence type="ECO:0000313" key="3">
    <source>
        <dbReference type="Proteomes" id="UP001054945"/>
    </source>
</evidence>
<evidence type="ECO:0000313" key="2">
    <source>
        <dbReference type="EMBL" id="GIY67198.1"/>
    </source>
</evidence>
<dbReference type="AlphaFoldDB" id="A0AAV4VAZ0"/>
<organism evidence="2 3">
    <name type="scientific">Caerostris extrusa</name>
    <name type="common">Bark spider</name>
    <name type="synonym">Caerostris bankana</name>
    <dbReference type="NCBI Taxonomy" id="172846"/>
    <lineage>
        <taxon>Eukaryota</taxon>
        <taxon>Metazoa</taxon>
        <taxon>Ecdysozoa</taxon>
        <taxon>Arthropoda</taxon>
        <taxon>Chelicerata</taxon>
        <taxon>Arachnida</taxon>
        <taxon>Araneae</taxon>
        <taxon>Araneomorphae</taxon>
        <taxon>Entelegynae</taxon>
        <taxon>Araneoidea</taxon>
        <taxon>Araneidae</taxon>
        <taxon>Caerostris</taxon>
    </lineage>
</organism>
<accession>A0AAV4VAZ0</accession>
<dbReference type="Proteomes" id="UP001054945">
    <property type="component" value="Unassembled WGS sequence"/>
</dbReference>
<name>A0AAV4VAZ0_CAEEX</name>
<feature type="region of interest" description="Disordered" evidence="1">
    <location>
        <begin position="67"/>
        <end position="100"/>
    </location>
</feature>
<reference evidence="2 3" key="1">
    <citation type="submission" date="2021-06" db="EMBL/GenBank/DDBJ databases">
        <title>Caerostris extrusa draft genome.</title>
        <authorList>
            <person name="Kono N."/>
            <person name="Arakawa K."/>
        </authorList>
    </citation>
    <scope>NUCLEOTIDE SEQUENCE [LARGE SCALE GENOMIC DNA]</scope>
</reference>
<sequence length="100" mass="11581">MLLFYWQVHNHRDMNWVSEEMYESTIQCDTPLKFNSLGSGLWTHDRQFQSKYSFNIVTATLRLSPIQQTDPSASHDGAIPSPGLKEPPFNVPPLSKFRRN</sequence>
<evidence type="ECO:0000256" key="1">
    <source>
        <dbReference type="SAM" id="MobiDB-lite"/>
    </source>
</evidence>